<evidence type="ECO:0000256" key="7">
    <source>
        <dbReference type="ARBA" id="ARBA00023077"/>
    </source>
</evidence>
<dbReference type="PROSITE" id="PS01156">
    <property type="entry name" value="TONB_DEPENDENT_REC_2"/>
    <property type="match status" value="1"/>
</dbReference>
<dbReference type="GO" id="GO:0015344">
    <property type="term" value="F:siderophore uptake transmembrane transporter activity"/>
    <property type="evidence" value="ECO:0007669"/>
    <property type="project" value="TreeGrafter"/>
</dbReference>
<evidence type="ECO:0000256" key="6">
    <source>
        <dbReference type="ARBA" id="ARBA00022729"/>
    </source>
</evidence>
<reference evidence="18 19" key="1">
    <citation type="submission" date="2017-09" db="EMBL/GenBank/DDBJ databases">
        <authorList>
            <person name="Ehlers B."/>
            <person name="Leendertz F.H."/>
        </authorList>
    </citation>
    <scope>NUCLEOTIDE SEQUENCE [LARGE SCALE GENOMIC DNA]</scope>
    <source>
        <strain evidence="18 19">DSM 16848</strain>
    </source>
</reference>
<dbReference type="GO" id="GO:0044718">
    <property type="term" value="P:siderophore transmembrane transport"/>
    <property type="evidence" value="ECO:0007669"/>
    <property type="project" value="TreeGrafter"/>
</dbReference>
<evidence type="ECO:0000256" key="3">
    <source>
        <dbReference type="ARBA" id="ARBA00022448"/>
    </source>
</evidence>
<keyword evidence="10 11" id="KW-0998">Cell outer membrane</keyword>
<feature type="signal peptide" evidence="15">
    <location>
        <begin position="1"/>
        <end position="29"/>
    </location>
</feature>
<dbReference type="InterPro" id="IPR039426">
    <property type="entry name" value="TonB-dep_rcpt-like"/>
</dbReference>
<gene>
    <name evidence="18" type="ORF">SAMN02746062_00301</name>
</gene>
<evidence type="ECO:0000256" key="14">
    <source>
        <dbReference type="RuleBase" id="RU003357"/>
    </source>
</evidence>
<dbReference type="GO" id="GO:0009279">
    <property type="term" value="C:cell outer membrane"/>
    <property type="evidence" value="ECO:0007669"/>
    <property type="project" value="UniProtKB-SubCell"/>
</dbReference>
<dbReference type="Proteomes" id="UP000219669">
    <property type="component" value="Unassembled WGS sequence"/>
</dbReference>
<keyword evidence="3 11" id="KW-0813">Transport</keyword>
<sequence>MKKLKNNRKKPVFRASLLAVALASGFAQAADTAPVQNLETVQVRASNVPSARRITVKRMEETTNTQLKEVLKNEPSISMGAGAGTSQFIYLRGMGHNSIDVKVDNAYNDSQIHYHQGRHMLDPALVKIVAVQKGAGSASAGIGQTNGAIIAKTLDAQDLLKNSSNPNFGVRLNAGYNSNDGHNYGAAVFGKAGMFDYLLLGNRVEENNYKGGKGYVNTAANATNTSRTTNTELDKISYLAKLGATFGDNRFVLSHMHDQMKGERLVREEFFNFDNARQFPAERKMYVDKTDLTWTGKNLGFAQAAEANVYHMTHGRWSADDSGNGYAGSTRYAKGEETKNKIVTTGANVNFDSRIHDKVLLKYGVNFRHQEVKPNAFFKEGLNNQEKRDVGVYVEGITDVTDKLTLTTGLRYDHFDFKAMDGRKRKDGAFNPSISAIYQITPELSVNALHNYATRSPRMHDALLSHGGRPLITIANNTKAEQARNTEIGFNYNNGTFGLEGAYFWQNIKDALGTTNARQVHNLEGVFSERDAAIINAGKIKNKGYELSGSYRWDNLTARLGVAASKPRFYGDKMSSNPEYASAIGRTWTASLAYRFANPNLELGVQWRALEKVKAEDNFFVRNDNGIPQYGRDGATPKAGYGVVDVSANWKPLNSDKMNVNFAVNNVANKNYTPHAQRGQFPGEGRQFRVGVNYTF</sequence>
<dbReference type="InterPro" id="IPR010916">
    <property type="entry name" value="TonB_box_CS"/>
</dbReference>
<feature type="chain" id="PRO_5013352614" evidence="15">
    <location>
        <begin position="30"/>
        <end position="696"/>
    </location>
</feature>
<dbReference type="InterPro" id="IPR037066">
    <property type="entry name" value="Plug_dom_sf"/>
</dbReference>
<evidence type="ECO:0000256" key="12">
    <source>
        <dbReference type="PROSITE-ProRule" id="PRU10143"/>
    </source>
</evidence>
<feature type="domain" description="TonB-dependent receptor-like beta-barrel" evidence="16">
    <location>
        <begin position="273"/>
        <end position="667"/>
    </location>
</feature>
<proteinExistence type="inferred from homology"/>
<dbReference type="Gene3D" id="2.40.170.20">
    <property type="entry name" value="TonB-dependent receptor, beta-barrel domain"/>
    <property type="match status" value="1"/>
</dbReference>
<keyword evidence="7 12" id="KW-0798">TonB box</keyword>
<dbReference type="Gene3D" id="2.170.130.10">
    <property type="entry name" value="TonB-dependent receptor, plug domain"/>
    <property type="match status" value="1"/>
</dbReference>
<evidence type="ECO:0000259" key="17">
    <source>
        <dbReference type="Pfam" id="PF07715"/>
    </source>
</evidence>
<keyword evidence="4 11" id="KW-1134">Transmembrane beta strand</keyword>
<accession>A0A286E3L0</accession>
<evidence type="ECO:0000313" key="18">
    <source>
        <dbReference type="EMBL" id="SOD65464.1"/>
    </source>
</evidence>
<dbReference type="PANTHER" id="PTHR30069:SF41">
    <property type="entry name" value="HEME_HEMOPEXIN UTILIZATION PROTEIN C"/>
    <property type="match status" value="1"/>
</dbReference>
<comment type="subcellular location">
    <subcellularLocation>
        <location evidence="1 11">Cell outer membrane</location>
        <topology evidence="1 11">Multi-pass membrane protein</topology>
    </subcellularLocation>
</comment>
<feature type="domain" description="TonB-dependent receptor plug" evidence="17">
    <location>
        <begin position="48"/>
        <end position="148"/>
    </location>
</feature>
<evidence type="ECO:0000256" key="10">
    <source>
        <dbReference type="ARBA" id="ARBA00023237"/>
    </source>
</evidence>
<feature type="short sequence motif" description="TonB box" evidence="12">
    <location>
        <begin position="40"/>
        <end position="46"/>
    </location>
</feature>
<keyword evidence="9 18" id="KW-0675">Receptor</keyword>
<evidence type="ECO:0000256" key="13">
    <source>
        <dbReference type="PROSITE-ProRule" id="PRU10144"/>
    </source>
</evidence>
<name>A0A286E3L0_9NEIS</name>
<dbReference type="PANTHER" id="PTHR30069">
    <property type="entry name" value="TONB-DEPENDENT OUTER MEMBRANE RECEPTOR"/>
    <property type="match status" value="1"/>
</dbReference>
<organism evidence="18 19">
    <name type="scientific">Alysiella filiformis DSM 16848</name>
    <dbReference type="NCBI Taxonomy" id="1120981"/>
    <lineage>
        <taxon>Bacteria</taxon>
        <taxon>Pseudomonadati</taxon>
        <taxon>Pseudomonadota</taxon>
        <taxon>Betaproteobacteria</taxon>
        <taxon>Neisseriales</taxon>
        <taxon>Neisseriaceae</taxon>
        <taxon>Alysiella</taxon>
    </lineage>
</organism>
<dbReference type="PROSITE" id="PS00430">
    <property type="entry name" value="TONB_DEPENDENT_REC_1"/>
    <property type="match status" value="1"/>
</dbReference>
<dbReference type="InterPro" id="IPR036942">
    <property type="entry name" value="Beta-barrel_TonB_sf"/>
</dbReference>
<dbReference type="InterPro" id="IPR000531">
    <property type="entry name" value="Beta-barrel_TonB"/>
</dbReference>
<dbReference type="AlphaFoldDB" id="A0A286E3L0"/>
<keyword evidence="5 11" id="KW-0812">Transmembrane</keyword>
<dbReference type="OrthoDB" id="9790771at2"/>
<dbReference type="EMBL" id="OCNF01000002">
    <property type="protein sequence ID" value="SOD65464.1"/>
    <property type="molecule type" value="Genomic_DNA"/>
</dbReference>
<dbReference type="Pfam" id="PF07715">
    <property type="entry name" value="Plug"/>
    <property type="match status" value="1"/>
</dbReference>
<keyword evidence="19" id="KW-1185">Reference proteome</keyword>
<evidence type="ECO:0000256" key="2">
    <source>
        <dbReference type="ARBA" id="ARBA00009810"/>
    </source>
</evidence>
<evidence type="ECO:0000259" key="16">
    <source>
        <dbReference type="Pfam" id="PF00593"/>
    </source>
</evidence>
<comment type="similarity">
    <text evidence="2 11 14">Belongs to the TonB-dependent receptor family.</text>
</comment>
<dbReference type="RefSeq" id="WP_097113376.1">
    <property type="nucleotide sequence ID" value="NZ_CP083931.1"/>
</dbReference>
<dbReference type="Pfam" id="PF00593">
    <property type="entry name" value="TonB_dep_Rec_b-barrel"/>
    <property type="match status" value="1"/>
</dbReference>
<evidence type="ECO:0000256" key="4">
    <source>
        <dbReference type="ARBA" id="ARBA00022452"/>
    </source>
</evidence>
<evidence type="ECO:0000256" key="15">
    <source>
        <dbReference type="SAM" id="SignalP"/>
    </source>
</evidence>
<dbReference type="InterPro" id="IPR010917">
    <property type="entry name" value="TonB_rcpt_CS"/>
</dbReference>
<dbReference type="CDD" id="cd01347">
    <property type="entry name" value="ligand_gated_channel"/>
    <property type="match status" value="1"/>
</dbReference>
<keyword evidence="6 15" id="KW-0732">Signal</keyword>
<evidence type="ECO:0000256" key="11">
    <source>
        <dbReference type="PROSITE-ProRule" id="PRU01360"/>
    </source>
</evidence>
<dbReference type="SUPFAM" id="SSF56935">
    <property type="entry name" value="Porins"/>
    <property type="match status" value="1"/>
</dbReference>
<feature type="short sequence motif" description="TonB C-terminal box" evidence="13">
    <location>
        <begin position="679"/>
        <end position="696"/>
    </location>
</feature>
<evidence type="ECO:0000256" key="1">
    <source>
        <dbReference type="ARBA" id="ARBA00004571"/>
    </source>
</evidence>
<dbReference type="InterPro" id="IPR012910">
    <property type="entry name" value="Plug_dom"/>
</dbReference>
<evidence type="ECO:0000256" key="8">
    <source>
        <dbReference type="ARBA" id="ARBA00023136"/>
    </source>
</evidence>
<evidence type="ECO:0000256" key="9">
    <source>
        <dbReference type="ARBA" id="ARBA00023170"/>
    </source>
</evidence>
<evidence type="ECO:0000256" key="5">
    <source>
        <dbReference type="ARBA" id="ARBA00022692"/>
    </source>
</evidence>
<protein>
    <submittedName>
        <fullName evidence="18">Hemoglobin/transferrin/lactoferrin receptor protein</fullName>
    </submittedName>
</protein>
<evidence type="ECO:0000313" key="19">
    <source>
        <dbReference type="Proteomes" id="UP000219669"/>
    </source>
</evidence>
<dbReference type="PROSITE" id="PS52016">
    <property type="entry name" value="TONB_DEPENDENT_REC_3"/>
    <property type="match status" value="1"/>
</dbReference>
<keyword evidence="8 11" id="KW-0472">Membrane</keyword>